<feature type="compositionally biased region" description="Basic and acidic residues" evidence="1">
    <location>
        <begin position="49"/>
        <end position="59"/>
    </location>
</feature>
<name>A0A8T1TU12_9STRA</name>
<protein>
    <submittedName>
        <fullName evidence="2">Uncharacterized protein</fullName>
    </submittedName>
</protein>
<feature type="region of interest" description="Disordered" evidence="1">
    <location>
        <begin position="39"/>
        <end position="59"/>
    </location>
</feature>
<accession>A0A8T1TU12</accession>
<sequence>MHDEFLLQNSQNILSNPAQSLYQYMELAIDIATANVLAKTRRRPPRQKKPSDMDKQRRGVVDEQISTEIIWCSNWATVINLRSIVAEQEHSPQSEIEQTVEPCHWHCQVVSWSKTLRRMTNSPLSSLHVVSWLRECTPYFVLSLRWSLLITCHLSL</sequence>
<gene>
    <name evidence="2" type="ORF">JG687_00017131</name>
</gene>
<proteinExistence type="predicted"/>
<evidence type="ECO:0000313" key="2">
    <source>
        <dbReference type="EMBL" id="KAG6945696.1"/>
    </source>
</evidence>
<organism evidence="2 3">
    <name type="scientific">Phytophthora cactorum</name>
    <dbReference type="NCBI Taxonomy" id="29920"/>
    <lineage>
        <taxon>Eukaryota</taxon>
        <taxon>Sar</taxon>
        <taxon>Stramenopiles</taxon>
        <taxon>Oomycota</taxon>
        <taxon>Peronosporomycetes</taxon>
        <taxon>Peronosporales</taxon>
        <taxon>Peronosporaceae</taxon>
        <taxon>Phytophthora</taxon>
    </lineage>
</organism>
<dbReference type="AlphaFoldDB" id="A0A8T1TU12"/>
<evidence type="ECO:0000256" key="1">
    <source>
        <dbReference type="SAM" id="MobiDB-lite"/>
    </source>
</evidence>
<reference evidence="2" key="1">
    <citation type="submission" date="2021-01" db="EMBL/GenBank/DDBJ databases">
        <title>Phytophthora aleatoria, a newly-described species from Pinus radiata is distinct from Phytophthora cactorum isolates based on comparative genomics.</title>
        <authorList>
            <person name="Mcdougal R."/>
            <person name="Panda P."/>
            <person name="Williams N."/>
            <person name="Studholme D.J."/>
        </authorList>
    </citation>
    <scope>NUCLEOTIDE SEQUENCE</scope>
    <source>
        <strain evidence="2">NZFS 3830</strain>
    </source>
</reference>
<dbReference type="OrthoDB" id="10569447at2759"/>
<feature type="compositionally biased region" description="Basic residues" evidence="1">
    <location>
        <begin position="39"/>
        <end position="48"/>
    </location>
</feature>
<comment type="caution">
    <text evidence="2">The sequence shown here is derived from an EMBL/GenBank/DDBJ whole genome shotgun (WGS) entry which is preliminary data.</text>
</comment>
<dbReference type="Proteomes" id="UP000688947">
    <property type="component" value="Unassembled WGS sequence"/>
</dbReference>
<dbReference type="EMBL" id="JAENGZ010001905">
    <property type="protein sequence ID" value="KAG6945696.1"/>
    <property type="molecule type" value="Genomic_DNA"/>
</dbReference>
<evidence type="ECO:0000313" key="3">
    <source>
        <dbReference type="Proteomes" id="UP000688947"/>
    </source>
</evidence>